<feature type="chain" id="PRO_5047377190" evidence="4">
    <location>
        <begin position="24"/>
        <end position="237"/>
    </location>
</feature>
<evidence type="ECO:0000259" key="5">
    <source>
        <dbReference type="Pfam" id="PF09223"/>
    </source>
</evidence>
<evidence type="ECO:0000256" key="2">
    <source>
        <dbReference type="ARBA" id="ARBA00022833"/>
    </source>
</evidence>
<gene>
    <name evidence="6" type="ORF">P9271_22355</name>
</gene>
<organism evidence="6 7">
    <name type="scientific">Metabacillus fastidiosus</name>
    <dbReference type="NCBI Taxonomy" id="1458"/>
    <lineage>
        <taxon>Bacteria</taxon>
        <taxon>Bacillati</taxon>
        <taxon>Bacillota</taxon>
        <taxon>Bacilli</taxon>
        <taxon>Bacillales</taxon>
        <taxon>Bacillaceae</taxon>
        <taxon>Metabacillus</taxon>
    </lineage>
</organism>
<name>A0ABU6P3V1_9BACI</name>
<protein>
    <submittedName>
        <fullName evidence="6">Metal-binding protein ZinT</fullName>
    </submittedName>
</protein>
<feature type="signal peptide" evidence="4">
    <location>
        <begin position="1"/>
        <end position="23"/>
    </location>
</feature>
<dbReference type="PROSITE" id="PS51257">
    <property type="entry name" value="PROKAR_LIPOPROTEIN"/>
    <property type="match status" value="1"/>
</dbReference>
<evidence type="ECO:0000256" key="4">
    <source>
        <dbReference type="SAM" id="SignalP"/>
    </source>
</evidence>
<evidence type="ECO:0000256" key="1">
    <source>
        <dbReference type="ARBA" id="ARBA00022729"/>
    </source>
</evidence>
<dbReference type="Proteomes" id="UP001342826">
    <property type="component" value="Unassembled WGS sequence"/>
</dbReference>
<reference evidence="6 7" key="1">
    <citation type="submission" date="2023-03" db="EMBL/GenBank/DDBJ databases">
        <title>Bacillus Genome Sequencing.</title>
        <authorList>
            <person name="Dunlap C."/>
        </authorList>
    </citation>
    <scope>NUCLEOTIDE SEQUENCE [LARGE SCALE GENOMIC DNA]</scope>
    <source>
        <strain evidence="6 7">NRS-1717</strain>
    </source>
</reference>
<dbReference type="EMBL" id="JARTFS010000022">
    <property type="protein sequence ID" value="MED4404033.1"/>
    <property type="molecule type" value="Genomic_DNA"/>
</dbReference>
<dbReference type="Pfam" id="PF09223">
    <property type="entry name" value="ZinT"/>
    <property type="match status" value="1"/>
</dbReference>
<keyword evidence="1 4" id="KW-0732">Signal</keyword>
<feature type="domain" description="ZinT" evidence="5">
    <location>
        <begin position="59"/>
        <end position="237"/>
    </location>
</feature>
<proteinExistence type="predicted"/>
<feature type="compositionally biased region" description="Basic and acidic residues" evidence="3">
    <location>
        <begin position="40"/>
        <end position="57"/>
    </location>
</feature>
<feature type="region of interest" description="Disordered" evidence="3">
    <location>
        <begin position="25"/>
        <end position="57"/>
    </location>
</feature>
<keyword evidence="2" id="KW-0862">Zinc</keyword>
<evidence type="ECO:0000256" key="3">
    <source>
        <dbReference type="SAM" id="MobiDB-lite"/>
    </source>
</evidence>
<dbReference type="SUPFAM" id="SSF50814">
    <property type="entry name" value="Lipocalins"/>
    <property type="match status" value="1"/>
</dbReference>
<accession>A0ABU6P3V1</accession>
<evidence type="ECO:0000313" key="7">
    <source>
        <dbReference type="Proteomes" id="UP001342826"/>
    </source>
</evidence>
<dbReference type="RefSeq" id="WP_328015953.1">
    <property type="nucleotide sequence ID" value="NZ_JARTFS010000022.1"/>
</dbReference>
<dbReference type="InterPro" id="IPR015304">
    <property type="entry name" value="ZinT_dom"/>
</dbReference>
<comment type="caution">
    <text evidence="6">The sequence shown here is derived from an EMBL/GenBank/DDBJ whole genome shotgun (WGS) entry which is preliminary data.</text>
</comment>
<dbReference type="InterPro" id="IPR012674">
    <property type="entry name" value="Calycin"/>
</dbReference>
<dbReference type="Gene3D" id="2.40.128.20">
    <property type="match status" value="1"/>
</dbReference>
<sequence>MKSTKVKWLSILTAGLLLTGCQAADSKKENASTEVSTTKQDADSHSHESEHNHAHDEEKEKIYAGYFEDSQIQDRSLSDWEGDWQSVYPYLLDGTLDEVFAHKAQQKGDKTEEEYKAYYETGYKTDTDRIVIKGNDVTFFKNGKAYTGKYQYDGYEILTYERGNRGVRYIFKSTEPKEGVPPYIQFSDHSISPNDADHYHLYWGEDRKALLEEVTNWPTFYPSKLDGHAIAHEMMAH</sequence>
<keyword evidence="7" id="KW-1185">Reference proteome</keyword>
<evidence type="ECO:0000313" key="6">
    <source>
        <dbReference type="EMBL" id="MED4404033.1"/>
    </source>
</evidence>